<evidence type="ECO:0000313" key="1">
    <source>
        <dbReference type="EMBL" id="CRK92264.1"/>
    </source>
</evidence>
<proteinExistence type="predicted"/>
<name>A0A1J1HW20_9DIPT</name>
<protein>
    <submittedName>
        <fullName evidence="1">CLUMA_CG005775, isoform A</fullName>
    </submittedName>
</protein>
<evidence type="ECO:0000313" key="2">
    <source>
        <dbReference type="Proteomes" id="UP000183832"/>
    </source>
</evidence>
<dbReference type="AlphaFoldDB" id="A0A1J1HW20"/>
<sequence length="63" mass="7549">MSHFILEVLSLLFNDTQIMSNYWFTSQVQGNMIMALYNKLCEKENMYKNHLNHIDKHKIISQT</sequence>
<dbReference type="EMBL" id="CVRI01000024">
    <property type="protein sequence ID" value="CRK92264.1"/>
    <property type="molecule type" value="Genomic_DNA"/>
</dbReference>
<keyword evidence="2" id="KW-1185">Reference proteome</keyword>
<organism evidence="1 2">
    <name type="scientific">Clunio marinus</name>
    <dbReference type="NCBI Taxonomy" id="568069"/>
    <lineage>
        <taxon>Eukaryota</taxon>
        <taxon>Metazoa</taxon>
        <taxon>Ecdysozoa</taxon>
        <taxon>Arthropoda</taxon>
        <taxon>Hexapoda</taxon>
        <taxon>Insecta</taxon>
        <taxon>Pterygota</taxon>
        <taxon>Neoptera</taxon>
        <taxon>Endopterygota</taxon>
        <taxon>Diptera</taxon>
        <taxon>Nematocera</taxon>
        <taxon>Chironomoidea</taxon>
        <taxon>Chironomidae</taxon>
        <taxon>Clunio</taxon>
    </lineage>
</organism>
<gene>
    <name evidence="1" type="ORF">CLUMA_CG005775</name>
</gene>
<dbReference type="Proteomes" id="UP000183832">
    <property type="component" value="Unassembled WGS sequence"/>
</dbReference>
<accession>A0A1J1HW20</accession>
<reference evidence="1 2" key="1">
    <citation type="submission" date="2015-04" db="EMBL/GenBank/DDBJ databases">
        <authorList>
            <person name="Syromyatnikov M.Y."/>
            <person name="Popov V.N."/>
        </authorList>
    </citation>
    <scope>NUCLEOTIDE SEQUENCE [LARGE SCALE GENOMIC DNA]</scope>
</reference>